<dbReference type="AlphaFoldDB" id="A0AAV6LDV6"/>
<keyword evidence="2" id="KW-0813">Transport</keyword>
<keyword evidence="3" id="KW-1003">Cell membrane</keyword>
<sequence length="98" mass="10440">MEFVLKIARQNNVPFHPYLLALASSVDTGSSTTPIGNPRNLVIVIQSGISAGQFLLGLVPALLVGIVVTALILLCMYWKVLSVEKVEDDASAGVISKF</sequence>
<proteinExistence type="predicted"/>
<dbReference type="GO" id="GO:0055085">
    <property type="term" value="P:transmembrane transport"/>
    <property type="evidence" value="ECO:0007669"/>
    <property type="project" value="InterPro"/>
</dbReference>
<evidence type="ECO:0000313" key="10">
    <source>
        <dbReference type="Proteomes" id="UP000823749"/>
    </source>
</evidence>
<reference evidence="9" key="1">
    <citation type="submission" date="2020-08" db="EMBL/GenBank/DDBJ databases">
        <title>Plant Genome Project.</title>
        <authorList>
            <person name="Zhang R.-G."/>
        </authorList>
    </citation>
    <scope>NUCLEOTIDE SEQUENCE</scope>
    <source>
        <strain evidence="9">WSP0</strain>
        <tissue evidence="9">Leaf</tissue>
    </source>
</reference>
<dbReference type="Proteomes" id="UP000823749">
    <property type="component" value="Chromosome 2"/>
</dbReference>
<protein>
    <recommendedName>
        <fullName evidence="8">Citrate transporter-like domain-containing protein</fullName>
    </recommendedName>
</protein>
<dbReference type="PANTHER" id="PTHR43302">
    <property type="entry name" value="TRANSPORTER ARSB-RELATED"/>
    <property type="match status" value="1"/>
</dbReference>
<keyword evidence="4 7" id="KW-0812">Transmembrane</keyword>
<dbReference type="GO" id="GO:0005886">
    <property type="term" value="C:plasma membrane"/>
    <property type="evidence" value="ECO:0007669"/>
    <property type="project" value="UniProtKB-SubCell"/>
</dbReference>
<name>A0AAV6LDV6_9ERIC</name>
<dbReference type="PANTHER" id="PTHR43302:SF5">
    <property type="entry name" value="TRANSPORTER ARSB-RELATED"/>
    <property type="match status" value="1"/>
</dbReference>
<dbReference type="Pfam" id="PF03600">
    <property type="entry name" value="CitMHS"/>
    <property type="match status" value="1"/>
</dbReference>
<accession>A0AAV6LDV6</accession>
<evidence type="ECO:0000256" key="7">
    <source>
        <dbReference type="SAM" id="Phobius"/>
    </source>
</evidence>
<feature type="transmembrane region" description="Helical" evidence="7">
    <location>
        <begin position="54"/>
        <end position="78"/>
    </location>
</feature>
<feature type="domain" description="Citrate transporter-like" evidence="8">
    <location>
        <begin position="2"/>
        <end position="86"/>
    </location>
</feature>
<evidence type="ECO:0000259" key="8">
    <source>
        <dbReference type="Pfam" id="PF03600"/>
    </source>
</evidence>
<dbReference type="InterPro" id="IPR004680">
    <property type="entry name" value="Cit_transptr-like_dom"/>
</dbReference>
<evidence type="ECO:0000256" key="6">
    <source>
        <dbReference type="ARBA" id="ARBA00023136"/>
    </source>
</evidence>
<evidence type="ECO:0000313" key="9">
    <source>
        <dbReference type="EMBL" id="KAG5563278.1"/>
    </source>
</evidence>
<gene>
    <name evidence="9" type="ORF">RHGRI_005883</name>
</gene>
<evidence type="ECO:0000256" key="4">
    <source>
        <dbReference type="ARBA" id="ARBA00022692"/>
    </source>
</evidence>
<organism evidence="9 10">
    <name type="scientific">Rhododendron griersonianum</name>
    <dbReference type="NCBI Taxonomy" id="479676"/>
    <lineage>
        <taxon>Eukaryota</taxon>
        <taxon>Viridiplantae</taxon>
        <taxon>Streptophyta</taxon>
        <taxon>Embryophyta</taxon>
        <taxon>Tracheophyta</taxon>
        <taxon>Spermatophyta</taxon>
        <taxon>Magnoliopsida</taxon>
        <taxon>eudicotyledons</taxon>
        <taxon>Gunneridae</taxon>
        <taxon>Pentapetalae</taxon>
        <taxon>asterids</taxon>
        <taxon>Ericales</taxon>
        <taxon>Ericaceae</taxon>
        <taxon>Ericoideae</taxon>
        <taxon>Rhodoreae</taxon>
        <taxon>Rhododendron</taxon>
    </lineage>
</organism>
<evidence type="ECO:0000256" key="2">
    <source>
        <dbReference type="ARBA" id="ARBA00022448"/>
    </source>
</evidence>
<keyword evidence="5 7" id="KW-1133">Transmembrane helix</keyword>
<keyword evidence="10" id="KW-1185">Reference proteome</keyword>
<comment type="subcellular location">
    <subcellularLocation>
        <location evidence="1">Cell membrane</location>
        <topology evidence="1">Multi-pass membrane protein</topology>
    </subcellularLocation>
</comment>
<comment type="caution">
    <text evidence="9">The sequence shown here is derived from an EMBL/GenBank/DDBJ whole genome shotgun (WGS) entry which is preliminary data.</text>
</comment>
<dbReference type="EMBL" id="JACTNZ010000002">
    <property type="protein sequence ID" value="KAG5563278.1"/>
    <property type="molecule type" value="Genomic_DNA"/>
</dbReference>
<evidence type="ECO:0000256" key="1">
    <source>
        <dbReference type="ARBA" id="ARBA00004651"/>
    </source>
</evidence>
<keyword evidence="6 7" id="KW-0472">Membrane</keyword>
<evidence type="ECO:0000256" key="5">
    <source>
        <dbReference type="ARBA" id="ARBA00022989"/>
    </source>
</evidence>
<evidence type="ECO:0000256" key="3">
    <source>
        <dbReference type="ARBA" id="ARBA00022475"/>
    </source>
</evidence>